<gene>
    <name evidence="5" type="ORF">TAT_000089800</name>
    <name evidence="6" type="ORF">TAV_000089200</name>
</gene>
<dbReference type="InterPro" id="IPR002013">
    <property type="entry name" value="SAC_dom"/>
</dbReference>
<reference evidence="5" key="1">
    <citation type="submission" date="2018-07" db="EMBL/GenBank/DDBJ databases">
        <authorList>
            <person name="Quirk P.G."/>
            <person name="Krulwich T.A."/>
        </authorList>
    </citation>
    <scope>NUCLEOTIDE SEQUENCE</scope>
    <source>
        <strain evidence="5">Anand</strain>
    </source>
</reference>
<dbReference type="AlphaFoldDB" id="A0A3B0N1U4"/>
<evidence type="ECO:0000256" key="2">
    <source>
        <dbReference type="ARBA" id="ARBA00022801"/>
    </source>
</evidence>
<dbReference type="GO" id="GO:0043813">
    <property type="term" value="F:phosphatidylinositol-3,5-bisphosphate 5-phosphatase activity"/>
    <property type="evidence" value="ECO:0007669"/>
    <property type="project" value="InterPro"/>
</dbReference>
<dbReference type="PANTHER" id="PTHR45738">
    <property type="entry name" value="POLYPHOSPHOINOSITIDE PHOSPHATASE"/>
    <property type="match status" value="1"/>
</dbReference>
<evidence type="ECO:0000256" key="1">
    <source>
        <dbReference type="ARBA" id="ARBA00004308"/>
    </source>
</evidence>
<keyword evidence="2" id="KW-0378">Hydrolase</keyword>
<accession>A0A3B0N1U4</accession>
<dbReference type="VEuPathDB" id="PiroplasmaDB:TA06315"/>
<organism evidence="5">
    <name type="scientific">Theileria annulata</name>
    <dbReference type="NCBI Taxonomy" id="5874"/>
    <lineage>
        <taxon>Eukaryota</taxon>
        <taxon>Sar</taxon>
        <taxon>Alveolata</taxon>
        <taxon>Apicomplexa</taxon>
        <taxon>Aconoidasida</taxon>
        <taxon>Piroplasmida</taxon>
        <taxon>Theileriidae</taxon>
        <taxon>Theileria</taxon>
    </lineage>
</organism>
<feature type="domain" description="SAC" evidence="4">
    <location>
        <begin position="117"/>
        <end position="452"/>
    </location>
</feature>
<evidence type="ECO:0000313" key="6">
    <source>
        <dbReference type="EMBL" id="SVP90187.1"/>
    </source>
</evidence>
<dbReference type="GO" id="GO:0012505">
    <property type="term" value="C:endomembrane system"/>
    <property type="evidence" value="ECO:0007669"/>
    <property type="project" value="UniProtKB-SubCell"/>
</dbReference>
<dbReference type="EMBL" id="UIVT01000001">
    <property type="protein sequence ID" value="SVP89045.1"/>
    <property type="molecule type" value="Genomic_DNA"/>
</dbReference>
<dbReference type="PROSITE" id="PS50275">
    <property type="entry name" value="SAC"/>
    <property type="match status" value="1"/>
</dbReference>
<dbReference type="EMBL" id="UIVS01000001">
    <property type="protein sequence ID" value="SVP90187.1"/>
    <property type="molecule type" value="Genomic_DNA"/>
</dbReference>
<evidence type="ECO:0000313" key="5">
    <source>
        <dbReference type="EMBL" id="SVP89045.1"/>
    </source>
</evidence>
<comment type="subcellular location">
    <subcellularLocation>
        <location evidence="1">Endomembrane system</location>
    </subcellularLocation>
</comment>
<evidence type="ECO:0000256" key="3">
    <source>
        <dbReference type="ARBA" id="ARBA00023136"/>
    </source>
</evidence>
<evidence type="ECO:0000259" key="4">
    <source>
        <dbReference type="PROSITE" id="PS50275"/>
    </source>
</evidence>
<dbReference type="Pfam" id="PF02383">
    <property type="entry name" value="Syja_N"/>
    <property type="match status" value="1"/>
</dbReference>
<sequence>MNNYSVIKYCSLYESDSRVTFCEPSGRTVVFEKNNLKVSVHDYSTDDTESKFLFNCYGILGSITFMNLKYLIVVTRATLCGRLFLEHDVYSINSKKLIPVFYPVNLSSREREFLRLFNDFDTSSNFYFSYTYNLANTLQLNLSYKSLLSEKTNLISGENDWMAFDPALVDQKYCYNFNHKIDLCSIDERCFGLSLLVIHGYFSESMLSLSGRNVTYTLISRRSRFYSGTRYRKRGITGSGQVANDVETEQTLHDWSMTRSVSSFVLVRGSIPTFWSQDPSESFLKKPPIIYSQNDPTNSSVRSHFMELLSCYGGPLVVLDLLSDNPTTEEGQLSDRYRRIIEDLNTELPSFLKIIYYSKNIKSLLEKGVAKQMVKDVVETVVNTLKLTYLPSFNSNSENYTNLINPQLYSNDMIIQKGVIRISCLDCLDRTSAFSKHLSLRMLKYQLELIGIRVNYELSTYFTNYSPIQNLSFNENYVQNVQQSRGSLSNSSASFSSNSMSSRSSSSLDLKVIRDGISSIGDVVVVDKDEGIIVSDYFGFNNVKGLMFEIVKDRYEEMCDVLSMQYAGSKALRKYEGHISAINISRELFTNVRRRYRNYFEDTRIQEQTNAFLWSEFISYYSQVCPNIEQYDLDDIIHFKPINMQFNTIDSFVLALVVFNKRISKLSNHNTLCANNVLDEDLNYLIYTRFFDLVSENTSSITKELDSTEDNSDHICDYSLDGTLMSERTDVLNKIMFNYLTLDYQLQDGYTFLCKYKPAGKIIPLDNCPSLDYSSDILITPFVSPIIPDHPVEEVEQVQDLNLQDNSSDFINFLAPLAHYDPSHWTLNIKSNINSLNNFINVTI</sequence>
<dbReference type="GO" id="GO:0046856">
    <property type="term" value="P:phosphatidylinositol dephosphorylation"/>
    <property type="evidence" value="ECO:0007669"/>
    <property type="project" value="InterPro"/>
</dbReference>
<proteinExistence type="predicted"/>
<dbReference type="PANTHER" id="PTHR45738:SF5">
    <property type="entry name" value="POLYPHOSPHOINOSITIDE PHOSPHATASE"/>
    <property type="match status" value="1"/>
</dbReference>
<name>A0A3B0N1U4_THEAN</name>
<protein>
    <submittedName>
        <fullName evidence="5">SacI homology domain containing protein, putative</fullName>
    </submittedName>
</protein>
<keyword evidence="3" id="KW-0472">Membrane</keyword>
<dbReference type="InterPro" id="IPR043573">
    <property type="entry name" value="Fig4-like"/>
</dbReference>